<dbReference type="Proteomes" id="UP001140502">
    <property type="component" value="Unassembled WGS sequence"/>
</dbReference>
<proteinExistence type="predicted"/>
<organism evidence="2 3">
    <name type="scientific">Fusarium piperis</name>
    <dbReference type="NCBI Taxonomy" id="1435070"/>
    <lineage>
        <taxon>Eukaryota</taxon>
        <taxon>Fungi</taxon>
        <taxon>Dikarya</taxon>
        <taxon>Ascomycota</taxon>
        <taxon>Pezizomycotina</taxon>
        <taxon>Sordariomycetes</taxon>
        <taxon>Hypocreomycetidae</taxon>
        <taxon>Hypocreales</taxon>
        <taxon>Nectriaceae</taxon>
        <taxon>Fusarium</taxon>
        <taxon>Fusarium solani species complex</taxon>
    </lineage>
</organism>
<protein>
    <submittedName>
        <fullName evidence="2">Uncharacterized protein</fullName>
    </submittedName>
</protein>
<name>A0A9W8WC26_9HYPO</name>
<sequence length="370" mass="41432">MAPTKPESRPEAPISADSTLNGSQEVLSGVPERTAKVRIPVSEGDLVDVSRFRATVAGFFNANYSSTGDAFLKSAREKKGMERVRMELDDLWLQIQFFHDSMLRIQPNSITSNFEILAQAVDLILDVSHWRLKEELDKNLKEEDARAEIAVLHRRLRRLELILRNDLNTCGKPPKVLGGCIVGIKRPKYKDRLWTRLFGSDPNEPNRNEDRSFHIRDVAGLLRLEDYLTFVSNEFDRQLGPRGADAQDGVIMAAVAHLDDEVKSFLKKKDCRTVQQIKAEWAPILQNPLFRAAVTREMGNLVKEAVAFHKKNGHTNHREDCELSLRPQQGSISRVFSGGSVKSGESGRRSGSGSSLRPGFWGKDSAASGK</sequence>
<accession>A0A9W8WC26</accession>
<evidence type="ECO:0000256" key="1">
    <source>
        <dbReference type="SAM" id="MobiDB-lite"/>
    </source>
</evidence>
<evidence type="ECO:0000313" key="3">
    <source>
        <dbReference type="Proteomes" id="UP001140502"/>
    </source>
</evidence>
<feature type="compositionally biased region" description="Low complexity" evidence="1">
    <location>
        <begin position="337"/>
        <end position="359"/>
    </location>
</feature>
<comment type="caution">
    <text evidence="2">The sequence shown here is derived from an EMBL/GenBank/DDBJ whole genome shotgun (WGS) entry which is preliminary data.</text>
</comment>
<reference evidence="2" key="1">
    <citation type="submission" date="2022-10" db="EMBL/GenBank/DDBJ databases">
        <title>Tapping the CABI collections for fungal endophytes: first genome assemblies for Collariella, Neodidymelliopsis, Ascochyta clinopodiicola, Didymella pomorum, Didymosphaeria variabile, Neocosmospora piperis and Neocucurbitaria cava.</title>
        <authorList>
            <person name="Hill R."/>
        </authorList>
    </citation>
    <scope>NUCLEOTIDE SEQUENCE</scope>
    <source>
        <strain evidence="2">IMI 366586</strain>
    </source>
</reference>
<evidence type="ECO:0000313" key="2">
    <source>
        <dbReference type="EMBL" id="KAJ4319503.1"/>
    </source>
</evidence>
<dbReference type="AlphaFoldDB" id="A0A9W8WC26"/>
<gene>
    <name evidence="2" type="ORF">N0V84_006326</name>
</gene>
<feature type="compositionally biased region" description="Basic and acidic residues" evidence="1">
    <location>
        <begin position="1"/>
        <end position="10"/>
    </location>
</feature>
<dbReference type="EMBL" id="JAPEUR010000123">
    <property type="protein sequence ID" value="KAJ4319503.1"/>
    <property type="molecule type" value="Genomic_DNA"/>
</dbReference>
<feature type="region of interest" description="Disordered" evidence="1">
    <location>
        <begin position="333"/>
        <end position="370"/>
    </location>
</feature>
<keyword evidence="3" id="KW-1185">Reference proteome</keyword>
<feature type="region of interest" description="Disordered" evidence="1">
    <location>
        <begin position="1"/>
        <end position="20"/>
    </location>
</feature>
<dbReference type="OrthoDB" id="5058264at2759"/>